<keyword evidence="2" id="KW-0732">Signal</keyword>
<keyword evidence="4" id="KW-1185">Reference proteome</keyword>
<gene>
    <name evidence="3" type="ORF">E3U44_12015</name>
</gene>
<feature type="compositionally biased region" description="Polar residues" evidence="1">
    <location>
        <begin position="199"/>
        <end position="210"/>
    </location>
</feature>
<dbReference type="Proteomes" id="UP000294325">
    <property type="component" value="Chromosome"/>
</dbReference>
<dbReference type="AlphaFoldDB" id="A0A4P7C2N3"/>
<reference evidence="3 4" key="1">
    <citation type="submission" date="2019-03" db="EMBL/GenBank/DDBJ databases">
        <title>The genome sequence of Nitrosococcus wardiae strain D1FHST reveals the archetypal metabolic capacity of ammonia-oxidizing Gammaproteobacteria.</title>
        <authorList>
            <person name="Wang L."/>
            <person name="Lim C.K."/>
            <person name="Hanson T.E."/>
            <person name="Dang H."/>
            <person name="Klotz M.G."/>
        </authorList>
    </citation>
    <scope>NUCLEOTIDE SEQUENCE [LARGE SCALE GENOMIC DNA]</scope>
    <source>
        <strain evidence="3 4">D1FHS</strain>
    </source>
</reference>
<dbReference type="RefSeq" id="WP_134358420.1">
    <property type="nucleotide sequence ID" value="NZ_CP038033.1"/>
</dbReference>
<dbReference type="EMBL" id="CP038033">
    <property type="protein sequence ID" value="QBQ55152.1"/>
    <property type="molecule type" value="Genomic_DNA"/>
</dbReference>
<dbReference type="KEGG" id="nwr:E3U44_12015"/>
<feature type="region of interest" description="Disordered" evidence="1">
    <location>
        <begin position="168"/>
        <end position="210"/>
    </location>
</feature>
<evidence type="ECO:0000256" key="2">
    <source>
        <dbReference type="SAM" id="SignalP"/>
    </source>
</evidence>
<feature type="chain" id="PRO_5020320833" evidence="2">
    <location>
        <begin position="28"/>
        <end position="210"/>
    </location>
</feature>
<organism evidence="3 4">
    <name type="scientific">Nitrosococcus wardiae</name>
    <dbReference type="NCBI Taxonomy" id="1814290"/>
    <lineage>
        <taxon>Bacteria</taxon>
        <taxon>Pseudomonadati</taxon>
        <taxon>Pseudomonadota</taxon>
        <taxon>Gammaproteobacteria</taxon>
        <taxon>Chromatiales</taxon>
        <taxon>Chromatiaceae</taxon>
        <taxon>Nitrosococcus</taxon>
    </lineage>
</organism>
<dbReference type="OrthoDB" id="9974264at2"/>
<evidence type="ECO:0000313" key="3">
    <source>
        <dbReference type="EMBL" id="QBQ55152.1"/>
    </source>
</evidence>
<feature type="signal peptide" evidence="2">
    <location>
        <begin position="1"/>
        <end position="27"/>
    </location>
</feature>
<protein>
    <submittedName>
        <fullName evidence="3">Uncharacterized protein</fullName>
    </submittedName>
</protein>
<proteinExistence type="predicted"/>
<evidence type="ECO:0000256" key="1">
    <source>
        <dbReference type="SAM" id="MobiDB-lite"/>
    </source>
</evidence>
<accession>A0A4P7C2N3</accession>
<sequence length="210" mass="21785">MNAKRLDIPLMAVAVLTLSVMSSPATQARPPGFLSQKVLQETYDLSHFPGQEVVVLMDTTNVNDIVSGHVVATLPNEDSTCDEGESPYPGLLIGVGAADNTGGDNPAHLVFPIPENTGIGMGREVSFAGDNVATCVFHLDIAPGLTDGENTVSIITDIAFINTACSEPNGGGDPEACDDQKDKFDSMPEGTSIGVTVKIGNTVSTDAPTP</sequence>
<name>A0A4P7C2N3_9GAMM</name>
<evidence type="ECO:0000313" key="4">
    <source>
        <dbReference type="Proteomes" id="UP000294325"/>
    </source>
</evidence>